<evidence type="ECO:0000313" key="2">
    <source>
        <dbReference type="Proteomes" id="UP000004095"/>
    </source>
</evidence>
<accession>A1ZR05</accession>
<organism evidence="1 2">
    <name type="scientific">Microscilla marina ATCC 23134</name>
    <dbReference type="NCBI Taxonomy" id="313606"/>
    <lineage>
        <taxon>Bacteria</taxon>
        <taxon>Pseudomonadati</taxon>
        <taxon>Bacteroidota</taxon>
        <taxon>Cytophagia</taxon>
        <taxon>Cytophagales</taxon>
        <taxon>Microscillaceae</taxon>
        <taxon>Microscilla</taxon>
    </lineage>
</organism>
<dbReference type="AlphaFoldDB" id="A1ZR05"/>
<keyword evidence="2" id="KW-1185">Reference proteome</keyword>
<dbReference type="InterPro" id="IPR036520">
    <property type="entry name" value="UPF0759_sf"/>
</dbReference>
<proteinExistence type="predicted"/>
<evidence type="ECO:0000313" key="1">
    <source>
        <dbReference type="EMBL" id="EAY27094.1"/>
    </source>
</evidence>
<dbReference type="Gene3D" id="3.20.20.410">
    <property type="entry name" value="Protein of unknown function UPF0759"/>
    <property type="match status" value="1"/>
</dbReference>
<evidence type="ECO:0008006" key="3">
    <source>
        <dbReference type="Google" id="ProtNLM"/>
    </source>
</evidence>
<dbReference type="Proteomes" id="UP000004095">
    <property type="component" value="Unassembled WGS sequence"/>
</dbReference>
<dbReference type="Pfam" id="PF01904">
    <property type="entry name" value="DUF72"/>
    <property type="match status" value="1"/>
</dbReference>
<name>A1ZR05_MICM2</name>
<dbReference type="PANTHER" id="PTHR30348">
    <property type="entry name" value="UNCHARACTERIZED PROTEIN YECE"/>
    <property type="match status" value="1"/>
</dbReference>
<gene>
    <name evidence="1" type="ORF">M23134_08368</name>
</gene>
<protein>
    <recommendedName>
        <fullName evidence="3">DUF72 domain-containing protein</fullName>
    </recommendedName>
</protein>
<reference evidence="1 2" key="1">
    <citation type="submission" date="2007-01" db="EMBL/GenBank/DDBJ databases">
        <authorList>
            <person name="Haygood M."/>
            <person name="Podell S."/>
            <person name="Anderson C."/>
            <person name="Hopkinson B."/>
            <person name="Roe K."/>
            <person name="Barbeau K."/>
            <person name="Gaasterland T."/>
            <person name="Ferriera S."/>
            <person name="Johnson J."/>
            <person name="Kravitz S."/>
            <person name="Beeson K."/>
            <person name="Sutton G."/>
            <person name="Rogers Y.-H."/>
            <person name="Friedman R."/>
            <person name="Frazier M."/>
            <person name="Venter J.C."/>
        </authorList>
    </citation>
    <scope>NUCLEOTIDE SEQUENCE [LARGE SCALE GENOMIC DNA]</scope>
    <source>
        <strain evidence="1 2">ATCC 23134</strain>
    </source>
</reference>
<dbReference type="InterPro" id="IPR002763">
    <property type="entry name" value="DUF72"/>
</dbReference>
<dbReference type="EMBL" id="AAWS01000026">
    <property type="protein sequence ID" value="EAY27094.1"/>
    <property type="molecule type" value="Genomic_DNA"/>
</dbReference>
<dbReference type="PANTHER" id="PTHR30348:SF9">
    <property type="entry name" value="UPF0759 PROTEIN YECE"/>
    <property type="match status" value="1"/>
</dbReference>
<dbReference type="eggNOG" id="COG1801">
    <property type="taxonomic scope" value="Bacteria"/>
</dbReference>
<comment type="caution">
    <text evidence="1">The sequence shown here is derived from an EMBL/GenBank/DDBJ whole genome shotgun (WGS) entry which is preliminary data.</text>
</comment>
<sequence>MIALLEVNLVPSQKTFETNGQLYKFTPQNPVINMKFGKVESADSINFDLPPIAAGTRQLLQKREQTDTPQIYIGCPIWGNKNWVGTLYPRKTPTGEYLKHYAQQFNTIELNSTHYSLPNNDTINKWKTQASPGFKFCPKVPQDISHKLMPAGKASDFTQVFAQTMEGLSDYLGTTFMQLSPYFSPQDVAHLQRYLANFPQHIPLAVEFRHADWFKAGHFENAAQLLEQHHVATVITDVAGRRDVLHQRLTTPTLVLRFVGNNLHPTDYTRIDAWVARIQELISLGLQSAYLFIHQPDENEATPELILYLIRALNKTCGLDLKAPQIYRPPVQGTLF</sequence>
<dbReference type="SUPFAM" id="SSF117396">
    <property type="entry name" value="TM1631-like"/>
    <property type="match status" value="1"/>
</dbReference>